<dbReference type="PROSITE" id="PS50887">
    <property type="entry name" value="GGDEF"/>
    <property type="match status" value="1"/>
</dbReference>
<comment type="caution">
    <text evidence="4">The sequence shown here is derived from an EMBL/GenBank/DDBJ whole genome shotgun (WGS) entry which is preliminary data.</text>
</comment>
<dbReference type="Pfam" id="PF08447">
    <property type="entry name" value="PAS_3"/>
    <property type="match status" value="2"/>
</dbReference>
<evidence type="ECO:0000259" key="2">
    <source>
        <dbReference type="PROSITE" id="PS50113"/>
    </source>
</evidence>
<feature type="domain" description="PAC" evidence="2">
    <location>
        <begin position="200"/>
        <end position="253"/>
    </location>
</feature>
<dbReference type="InterPro" id="IPR043128">
    <property type="entry name" value="Rev_trsase/Diguanyl_cyclase"/>
</dbReference>
<dbReference type="Gene3D" id="3.30.70.270">
    <property type="match status" value="1"/>
</dbReference>
<dbReference type="InterPro" id="IPR000160">
    <property type="entry name" value="GGDEF_dom"/>
</dbReference>
<dbReference type="PROSITE" id="PS50113">
    <property type="entry name" value="PAC"/>
    <property type="match status" value="2"/>
</dbReference>
<evidence type="ECO:0000313" key="4">
    <source>
        <dbReference type="EMBL" id="MCF2869838.1"/>
    </source>
</evidence>
<evidence type="ECO:0000313" key="5">
    <source>
        <dbReference type="Proteomes" id="UP001200557"/>
    </source>
</evidence>
<dbReference type="NCBIfam" id="TIGR00229">
    <property type="entry name" value="sensory_box"/>
    <property type="match status" value="2"/>
</dbReference>
<organism evidence="4 5">
    <name type="scientific">Octadecabacter dasysiphoniae</name>
    <dbReference type="NCBI Taxonomy" id="2909341"/>
    <lineage>
        <taxon>Bacteria</taxon>
        <taxon>Pseudomonadati</taxon>
        <taxon>Pseudomonadota</taxon>
        <taxon>Alphaproteobacteria</taxon>
        <taxon>Rhodobacterales</taxon>
        <taxon>Roseobacteraceae</taxon>
        <taxon>Octadecabacter</taxon>
    </lineage>
</organism>
<protein>
    <submittedName>
        <fullName evidence="4">Diguanylate cyclase</fullName>
        <ecNumber evidence="4">2.7.7.65</ecNumber>
    </submittedName>
</protein>
<dbReference type="InterPro" id="IPR029787">
    <property type="entry name" value="Nucleotide_cyclase"/>
</dbReference>
<dbReference type="PANTHER" id="PTHR44757:SF2">
    <property type="entry name" value="BIOFILM ARCHITECTURE MAINTENANCE PROTEIN MBAA"/>
    <property type="match status" value="1"/>
</dbReference>
<keyword evidence="4" id="KW-0548">Nucleotidyltransferase</keyword>
<dbReference type="Proteomes" id="UP001200557">
    <property type="component" value="Unassembled WGS sequence"/>
</dbReference>
<dbReference type="EMBL" id="JAKGAQ010000001">
    <property type="protein sequence ID" value="MCF2869838.1"/>
    <property type="molecule type" value="Genomic_DNA"/>
</dbReference>
<dbReference type="PANTHER" id="PTHR44757">
    <property type="entry name" value="DIGUANYLATE CYCLASE DGCP"/>
    <property type="match status" value="1"/>
</dbReference>
<dbReference type="GO" id="GO:0052621">
    <property type="term" value="F:diguanylate cyclase activity"/>
    <property type="evidence" value="ECO:0007669"/>
    <property type="project" value="UniProtKB-EC"/>
</dbReference>
<name>A0ABS9CUZ0_9RHOB</name>
<dbReference type="InterPro" id="IPR000014">
    <property type="entry name" value="PAS"/>
</dbReference>
<reference evidence="4 5" key="1">
    <citation type="submission" date="2022-01" db="EMBL/GenBank/DDBJ databases">
        <title>Octadecabacter sp. nov., isolated from a marine alga.</title>
        <authorList>
            <person name="Jin M.S."/>
            <person name="Kim H.M."/>
            <person name="Han D.M."/>
            <person name="Jung J.J."/>
            <person name="Jeon C.O."/>
        </authorList>
    </citation>
    <scope>NUCLEOTIDE SEQUENCE [LARGE SCALE GENOMIC DNA]</scope>
    <source>
        <strain evidence="4 5">G9-8</strain>
    </source>
</reference>
<dbReference type="SUPFAM" id="SSF55073">
    <property type="entry name" value="Nucleotide cyclase"/>
    <property type="match status" value="1"/>
</dbReference>
<gene>
    <name evidence="4" type="ORF">L0664_02045</name>
</gene>
<dbReference type="InterPro" id="IPR052155">
    <property type="entry name" value="Biofilm_reg_signaling"/>
</dbReference>
<feature type="domain" description="PAS" evidence="1">
    <location>
        <begin position="123"/>
        <end position="196"/>
    </location>
</feature>
<dbReference type="Gene3D" id="3.30.450.20">
    <property type="entry name" value="PAS domain"/>
    <property type="match status" value="2"/>
</dbReference>
<dbReference type="SUPFAM" id="SSF55785">
    <property type="entry name" value="PYP-like sensor domain (PAS domain)"/>
    <property type="match status" value="3"/>
</dbReference>
<dbReference type="PROSITE" id="PS50112">
    <property type="entry name" value="PAS"/>
    <property type="match status" value="1"/>
</dbReference>
<feature type="domain" description="PAC" evidence="2">
    <location>
        <begin position="329"/>
        <end position="380"/>
    </location>
</feature>
<dbReference type="SMART" id="SM00086">
    <property type="entry name" value="PAC"/>
    <property type="match status" value="2"/>
</dbReference>
<dbReference type="RefSeq" id="WP_235223962.1">
    <property type="nucleotide sequence ID" value="NZ_JAKGAQ010000001.1"/>
</dbReference>
<dbReference type="InterPro" id="IPR013655">
    <property type="entry name" value="PAS_fold_3"/>
</dbReference>
<dbReference type="CDD" id="cd01949">
    <property type="entry name" value="GGDEF"/>
    <property type="match status" value="1"/>
</dbReference>
<dbReference type="EC" id="2.7.7.65" evidence="4"/>
<proteinExistence type="predicted"/>
<evidence type="ECO:0000259" key="3">
    <source>
        <dbReference type="PROSITE" id="PS50887"/>
    </source>
</evidence>
<accession>A0ABS9CUZ0</accession>
<dbReference type="CDD" id="cd00130">
    <property type="entry name" value="PAS"/>
    <property type="match status" value="2"/>
</dbReference>
<dbReference type="InterPro" id="IPR001610">
    <property type="entry name" value="PAC"/>
</dbReference>
<keyword evidence="4" id="KW-0808">Transferase</keyword>
<sequence>MTLDACATRRHFSAVITHLSLPALLLGPQGEIWLTNPLFDRQTSQDSKPASGRPFTDLLTQPHKAPFTRFLTRCQRGDAVPDDRLHCSIDDNGTTMDLCVCGLWVDGAFSGLLCQADATPQHDDLKLKYLMDHLDQGVWDYNTRSNTFIVSQAWRRMRGLSPDDDVNNFGADWLDQIHPDDREALKNVFGRQTRGTSDTVNIQYRRRHADGHWFWVLCSSKVMARDDTGLPTRIVGTDSDITALRQSEADITQLVETLRLAIDASEIGIWEFDPNTGTVFWDDTMLQMYGLTDGKNKRSGELWETYLHPDDLADTLAYSDHCQKNGLDFRRDYRVIHADGGVRHVRSRASQVDVPGKLPKLIGVNIDVTEDYGRAKELEDAKAQLLHDSRHDALTGLANRRMLDETAATFFENLRPDQTYAALHLDLDHFKKVNDTLGHAAGDAVLASVAATLGRIIADTGLVARIGGDEFAVFFETAPTQQSLETTCTAIIEDVQKPIAFANTTCAIGVSIGCAVQTGPTRTQGKVFSNADAALYAAKSAGRNCFRVHNTKEVAA</sequence>
<dbReference type="NCBIfam" id="TIGR00254">
    <property type="entry name" value="GGDEF"/>
    <property type="match status" value="1"/>
</dbReference>
<dbReference type="SMART" id="SM00267">
    <property type="entry name" value="GGDEF"/>
    <property type="match status" value="1"/>
</dbReference>
<dbReference type="SMART" id="SM00091">
    <property type="entry name" value="PAS"/>
    <property type="match status" value="3"/>
</dbReference>
<dbReference type="Gene3D" id="2.10.70.100">
    <property type="match status" value="1"/>
</dbReference>
<dbReference type="InterPro" id="IPR035965">
    <property type="entry name" value="PAS-like_dom_sf"/>
</dbReference>
<dbReference type="Pfam" id="PF00990">
    <property type="entry name" value="GGDEF"/>
    <property type="match status" value="1"/>
</dbReference>
<keyword evidence="5" id="KW-1185">Reference proteome</keyword>
<dbReference type="InterPro" id="IPR000700">
    <property type="entry name" value="PAS-assoc_C"/>
</dbReference>
<feature type="domain" description="GGDEF" evidence="3">
    <location>
        <begin position="418"/>
        <end position="551"/>
    </location>
</feature>
<evidence type="ECO:0000259" key="1">
    <source>
        <dbReference type="PROSITE" id="PS50112"/>
    </source>
</evidence>